<comment type="similarity">
    <text evidence="1">Belongs to the glycosyl hydrolase 13 family.</text>
</comment>
<dbReference type="Gene3D" id="3.20.20.80">
    <property type="entry name" value="Glycosidases"/>
    <property type="match status" value="1"/>
</dbReference>
<organism evidence="5 6">
    <name type="scientific">Candidatus Enterococcus ferrettii</name>
    <dbReference type="NCBI Taxonomy" id="2815324"/>
    <lineage>
        <taxon>Bacteria</taxon>
        <taxon>Bacillati</taxon>
        <taxon>Bacillota</taxon>
        <taxon>Bacilli</taxon>
        <taxon>Lactobacillales</taxon>
        <taxon>Enterococcaceae</taxon>
        <taxon>Enterococcus</taxon>
    </lineage>
</organism>
<dbReference type="PANTHER" id="PTHR10357:SF179">
    <property type="entry name" value="NEUTRAL AND BASIC AMINO ACID TRANSPORT PROTEIN RBAT"/>
    <property type="match status" value="1"/>
</dbReference>
<keyword evidence="2" id="KW-0378">Hydrolase</keyword>
<dbReference type="PANTHER" id="PTHR10357">
    <property type="entry name" value="ALPHA-AMYLASE FAMILY MEMBER"/>
    <property type="match status" value="1"/>
</dbReference>
<name>A0ABV0EQN8_9ENTE</name>
<dbReference type="InterPro" id="IPR013780">
    <property type="entry name" value="Glyco_hydro_b"/>
</dbReference>
<dbReference type="InterPro" id="IPR006047">
    <property type="entry name" value="GH13_cat_dom"/>
</dbReference>
<sequence>MENREWWKESVVYQVYPKSFQDSDGDGIGDIQGIIQRLDYLKELGVDVVWICPIYKSPMDDGGYDIADYYTIDNMFGTNKDFDALLEKAKMLGMKVLMDLVVNHTSDEHAWFQEALRDPESKYRDYYVFSEGIDGQPPNNWRTYFGESAWESVPNEDNMYYLHAFTKKQPDLNWENQEMREEIYQMINYWLDKGLGGFRIDAILNIKKRIEKGFFEPDGEDGLVFIGHWILNQPGIEVWLKEMNDRTFQPHNSMTVAEANVPSERLKEYIGSQGFFSMVFDFSYTDIDVPSTGEWFKFSGWTWELMKKHIFTNQLVTQENGWGALYLENHDQPRSIDKYIPASDINDYSKKMLATLFMLLRGTPFIYQGQELGMTNIQMDSMEEYDDIATHDQYSRAILSGFSPEEALAAMNRRSRDNSRTPMQWNTSKNSGFSQAEKTWMKVNPNYHMINAEAELVKADSVFHYYRQLILLRRDSRYQDTLVYGEFIPMNEQEDGTIIYQRVLDGKKVLVAINYTNQTQSTEILTEFDQYLLGNYDQPYQVGAKLSLRPYESVVLANF</sequence>
<reference evidence="5 6" key="1">
    <citation type="submission" date="2024-02" db="EMBL/GenBank/DDBJ databases">
        <title>The Genome Sequence of Enterococcus sp. DIV0159.</title>
        <authorList>
            <person name="Earl A."/>
            <person name="Manson A."/>
            <person name="Gilmore M."/>
            <person name="Sanders J."/>
            <person name="Shea T."/>
            <person name="Howe W."/>
            <person name="Livny J."/>
            <person name="Cuomo C."/>
            <person name="Neafsey D."/>
            <person name="Birren B."/>
        </authorList>
    </citation>
    <scope>NUCLEOTIDE SEQUENCE [LARGE SCALE GENOMIC DNA]</scope>
    <source>
        <strain evidence="5 6">665A</strain>
    </source>
</reference>
<keyword evidence="6" id="KW-1185">Reference proteome</keyword>
<dbReference type="InterPro" id="IPR056300">
    <property type="entry name" value="SusG-like_C"/>
</dbReference>
<dbReference type="Pfam" id="PF23915">
    <property type="entry name" value="SusG_C"/>
    <property type="match status" value="1"/>
</dbReference>
<dbReference type="InterPro" id="IPR045857">
    <property type="entry name" value="O16G_dom_2"/>
</dbReference>
<dbReference type="EMBL" id="JAFREL020000002">
    <property type="protein sequence ID" value="MEO1770955.1"/>
    <property type="molecule type" value="Genomic_DNA"/>
</dbReference>
<keyword evidence="3" id="KW-0326">Glycosidase</keyword>
<evidence type="ECO:0000313" key="5">
    <source>
        <dbReference type="EMBL" id="MEO1770955.1"/>
    </source>
</evidence>
<dbReference type="Gene3D" id="3.90.400.10">
    <property type="entry name" value="Oligo-1,6-glucosidase, Domain 2"/>
    <property type="match status" value="1"/>
</dbReference>
<dbReference type="SMART" id="SM00642">
    <property type="entry name" value="Aamy"/>
    <property type="match status" value="1"/>
</dbReference>
<dbReference type="Pfam" id="PF00128">
    <property type="entry name" value="Alpha-amylase"/>
    <property type="match status" value="1"/>
</dbReference>
<accession>A0ABV0EQN8</accession>
<evidence type="ECO:0000313" key="6">
    <source>
        <dbReference type="Proteomes" id="UP000664357"/>
    </source>
</evidence>
<protein>
    <recommendedName>
        <fullName evidence="4">Glycosyl hydrolase family 13 catalytic domain-containing protein</fullName>
    </recommendedName>
</protein>
<dbReference type="Proteomes" id="UP000664357">
    <property type="component" value="Unassembled WGS sequence"/>
</dbReference>
<evidence type="ECO:0000256" key="2">
    <source>
        <dbReference type="ARBA" id="ARBA00022801"/>
    </source>
</evidence>
<proteinExistence type="inferred from homology"/>
<dbReference type="SUPFAM" id="SSF51445">
    <property type="entry name" value="(Trans)glycosidases"/>
    <property type="match status" value="1"/>
</dbReference>
<evidence type="ECO:0000256" key="1">
    <source>
        <dbReference type="ARBA" id="ARBA00008061"/>
    </source>
</evidence>
<dbReference type="Gene3D" id="2.60.40.1180">
    <property type="entry name" value="Golgi alpha-mannosidase II"/>
    <property type="match status" value="1"/>
</dbReference>
<feature type="domain" description="Glycosyl hydrolase family 13 catalytic" evidence="4">
    <location>
        <begin position="14"/>
        <end position="420"/>
    </location>
</feature>
<comment type="caution">
    <text evidence="5">The sequence shown here is derived from an EMBL/GenBank/DDBJ whole genome shotgun (WGS) entry which is preliminary data.</text>
</comment>
<dbReference type="SUPFAM" id="SSF51011">
    <property type="entry name" value="Glycosyl hydrolase domain"/>
    <property type="match status" value="1"/>
</dbReference>
<dbReference type="InterPro" id="IPR017853">
    <property type="entry name" value="GH"/>
</dbReference>
<dbReference type="CDD" id="cd11333">
    <property type="entry name" value="AmyAc_SI_OligoGlu_DGase"/>
    <property type="match status" value="1"/>
</dbReference>
<evidence type="ECO:0000259" key="4">
    <source>
        <dbReference type="SMART" id="SM00642"/>
    </source>
</evidence>
<gene>
    <name evidence="5" type="ORF">JZO67_002928</name>
</gene>
<dbReference type="RefSeq" id="WP_207704969.1">
    <property type="nucleotide sequence ID" value="NZ_JAFREL020000002.1"/>
</dbReference>
<evidence type="ECO:0000256" key="3">
    <source>
        <dbReference type="ARBA" id="ARBA00023295"/>
    </source>
</evidence>